<keyword evidence="3" id="KW-1185">Reference proteome</keyword>
<dbReference type="AlphaFoldDB" id="F7AZM4"/>
<dbReference type="Ensembl" id="ENSCINT00000026248.2">
    <property type="protein sequence ID" value="ENSCINP00000026002.2"/>
    <property type="gene ID" value="ENSCING00000014356.2"/>
</dbReference>
<dbReference type="Proteomes" id="UP000008144">
    <property type="component" value="Chromosome 14"/>
</dbReference>
<name>F7AZM4_CIOIN</name>
<accession>F7AZM4</accession>
<dbReference type="GO" id="GO:0070286">
    <property type="term" value="P:axonemal dynein complex assembly"/>
    <property type="evidence" value="ECO:0000318"/>
    <property type="project" value="GO_Central"/>
</dbReference>
<protein>
    <recommendedName>
        <fullName evidence="4">PIH1D1/2/3 CS-like domain-containing protein</fullName>
    </recommendedName>
</protein>
<reference evidence="2" key="2">
    <citation type="journal article" date="2008" name="Genome Biol.">
        <title>Improved genome assembly and evidence-based global gene model set for the chordate Ciona intestinalis: new insight into intron and operon populations.</title>
        <authorList>
            <person name="Satou Y."/>
            <person name="Mineta K."/>
            <person name="Ogasawara M."/>
            <person name="Sasakura Y."/>
            <person name="Shoguchi E."/>
            <person name="Ueno K."/>
            <person name="Yamada L."/>
            <person name="Matsumoto J."/>
            <person name="Wasserscheid J."/>
            <person name="Dewar K."/>
            <person name="Wiley G.B."/>
            <person name="Macmil S.L."/>
            <person name="Roe B.A."/>
            <person name="Zeller R.W."/>
            <person name="Hastings K.E."/>
            <person name="Lemaire P."/>
            <person name="Lindquist E."/>
            <person name="Endo T."/>
            <person name="Hotta K."/>
            <person name="Inaba K."/>
        </authorList>
    </citation>
    <scope>NUCLEOTIDE SEQUENCE [LARGE SCALE GENOMIC DNA]</scope>
    <source>
        <strain evidence="2">wild type</strain>
    </source>
</reference>
<reference evidence="2" key="4">
    <citation type="submission" date="2025-09" db="UniProtKB">
        <authorList>
            <consortium name="Ensembl"/>
        </authorList>
    </citation>
    <scope>IDENTIFICATION</scope>
</reference>
<dbReference type="EMBL" id="EAAA01001322">
    <property type="status" value="NOT_ANNOTATED_CDS"/>
    <property type="molecule type" value="Genomic_DNA"/>
</dbReference>
<dbReference type="STRING" id="7719.ENSCINP00000026002"/>
<reference evidence="2" key="3">
    <citation type="submission" date="2025-08" db="UniProtKB">
        <authorList>
            <consortium name="Ensembl"/>
        </authorList>
    </citation>
    <scope>IDENTIFICATION</scope>
</reference>
<evidence type="ECO:0000256" key="1">
    <source>
        <dbReference type="SAM" id="MobiDB-lite"/>
    </source>
</evidence>
<dbReference type="PANTHER" id="PTHR21083">
    <property type="entry name" value="TWISTER"/>
    <property type="match status" value="1"/>
</dbReference>
<dbReference type="HOGENOM" id="CLU_106090_0_0_1"/>
<dbReference type="GO" id="GO:0051087">
    <property type="term" value="F:protein-folding chaperone binding"/>
    <property type="evidence" value="ECO:0007669"/>
    <property type="project" value="InterPro"/>
</dbReference>
<evidence type="ECO:0008006" key="4">
    <source>
        <dbReference type="Google" id="ProtNLM"/>
    </source>
</evidence>
<organism evidence="2 3">
    <name type="scientific">Ciona intestinalis</name>
    <name type="common">Transparent sea squirt</name>
    <name type="synonym">Ascidia intestinalis</name>
    <dbReference type="NCBI Taxonomy" id="7719"/>
    <lineage>
        <taxon>Eukaryota</taxon>
        <taxon>Metazoa</taxon>
        <taxon>Chordata</taxon>
        <taxon>Tunicata</taxon>
        <taxon>Ascidiacea</taxon>
        <taxon>Phlebobranchia</taxon>
        <taxon>Cionidae</taxon>
        <taxon>Ciona</taxon>
    </lineage>
</organism>
<evidence type="ECO:0000313" key="2">
    <source>
        <dbReference type="Ensembl" id="ENSCINP00000026002.2"/>
    </source>
</evidence>
<evidence type="ECO:0000313" key="3">
    <source>
        <dbReference type="Proteomes" id="UP000008144"/>
    </source>
</evidence>
<feature type="region of interest" description="Disordered" evidence="1">
    <location>
        <begin position="18"/>
        <end position="52"/>
    </location>
</feature>
<sequence length="161" mass="17816">MAQFGCVQTAQDLLNLSSMLNREKEASDDEDTPDSSTPSLTPASIGPNSKKSLKKIKTPYAKVESDPNIIWNEDEVKESNIFAVEPDPRPQPKYDISYKQKVTSEDMFLGMSGKNPSTACCEDMIVKIELPGCNMKDVELDVKQTTLDCRSPKLKVQPNGT</sequence>
<proteinExistence type="predicted"/>
<dbReference type="InterPro" id="IPR026697">
    <property type="entry name" value="DNAAF6"/>
</dbReference>
<reference evidence="3" key="1">
    <citation type="journal article" date="2002" name="Science">
        <title>The draft genome of Ciona intestinalis: insights into chordate and vertebrate origins.</title>
        <authorList>
            <person name="Dehal P."/>
            <person name="Satou Y."/>
            <person name="Campbell R.K."/>
            <person name="Chapman J."/>
            <person name="Degnan B."/>
            <person name="De Tomaso A."/>
            <person name="Davidson B."/>
            <person name="Di Gregorio A."/>
            <person name="Gelpke M."/>
            <person name="Goodstein D.M."/>
            <person name="Harafuji N."/>
            <person name="Hastings K.E."/>
            <person name="Ho I."/>
            <person name="Hotta K."/>
            <person name="Huang W."/>
            <person name="Kawashima T."/>
            <person name="Lemaire P."/>
            <person name="Martinez D."/>
            <person name="Meinertzhagen I.A."/>
            <person name="Necula S."/>
            <person name="Nonaka M."/>
            <person name="Putnam N."/>
            <person name="Rash S."/>
            <person name="Saiga H."/>
            <person name="Satake M."/>
            <person name="Terry A."/>
            <person name="Yamada L."/>
            <person name="Wang H.G."/>
            <person name="Awazu S."/>
            <person name="Azumi K."/>
            <person name="Boore J."/>
            <person name="Branno M."/>
            <person name="Chin-Bow S."/>
            <person name="DeSantis R."/>
            <person name="Doyle S."/>
            <person name="Francino P."/>
            <person name="Keys D.N."/>
            <person name="Haga S."/>
            <person name="Hayashi H."/>
            <person name="Hino K."/>
            <person name="Imai K.S."/>
            <person name="Inaba K."/>
            <person name="Kano S."/>
            <person name="Kobayashi K."/>
            <person name="Kobayashi M."/>
            <person name="Lee B.I."/>
            <person name="Makabe K.W."/>
            <person name="Manohar C."/>
            <person name="Matassi G."/>
            <person name="Medina M."/>
            <person name="Mochizuki Y."/>
            <person name="Mount S."/>
            <person name="Morishita T."/>
            <person name="Miura S."/>
            <person name="Nakayama A."/>
            <person name="Nishizaka S."/>
            <person name="Nomoto H."/>
            <person name="Ohta F."/>
            <person name="Oishi K."/>
            <person name="Rigoutsos I."/>
            <person name="Sano M."/>
            <person name="Sasaki A."/>
            <person name="Sasakura Y."/>
            <person name="Shoguchi E."/>
            <person name="Shin-i T."/>
            <person name="Spagnuolo A."/>
            <person name="Stainier D."/>
            <person name="Suzuki M.M."/>
            <person name="Tassy O."/>
            <person name="Takatori N."/>
            <person name="Tokuoka M."/>
            <person name="Yagi K."/>
            <person name="Yoshizaki F."/>
            <person name="Wada S."/>
            <person name="Zhang C."/>
            <person name="Hyatt P.D."/>
            <person name="Larimer F."/>
            <person name="Detter C."/>
            <person name="Doggett N."/>
            <person name="Glavina T."/>
            <person name="Hawkins T."/>
            <person name="Richardson P."/>
            <person name="Lucas S."/>
            <person name="Kohara Y."/>
            <person name="Levine M."/>
            <person name="Satoh N."/>
            <person name="Rokhsar D.S."/>
        </authorList>
    </citation>
    <scope>NUCLEOTIDE SEQUENCE [LARGE SCALE GENOMIC DNA]</scope>
</reference>
<dbReference type="GO" id="GO:0045505">
    <property type="term" value="F:dynein intermediate chain binding"/>
    <property type="evidence" value="ECO:0000318"/>
    <property type="project" value="GO_Central"/>
</dbReference>
<dbReference type="InParanoid" id="F7AZM4"/>
<dbReference type="GO" id="GO:0005737">
    <property type="term" value="C:cytoplasm"/>
    <property type="evidence" value="ECO:0000318"/>
    <property type="project" value="GO_Central"/>
</dbReference>
<dbReference type="OMA" id="AGDDIWH"/>
<dbReference type="PANTHER" id="PTHR21083:SF0">
    <property type="entry name" value="DYNEIN AXONEMAL ASSEMBLY FACTOR 6"/>
    <property type="match status" value="1"/>
</dbReference>
<dbReference type="GeneTree" id="ENSGT00390000015219"/>